<dbReference type="GeneID" id="134287412"/>
<sequence length="160" mass="18515">MDWTLRSLIKCHGYWTALFCCTIVVWWTWFTLDPERSIGFVKAHNIRYFGIPALIFGMLWTMACVALVVAIYKESLFLLCPFSTMFLIEFGALLCRDIYLVASHHNMDETYLFNLSAPGRLYLSCILYVVPNIAFSLLALKHIFQDEKKIAGQDSDYFIS</sequence>
<feature type="transmembrane region" description="Helical" evidence="1">
    <location>
        <begin position="121"/>
        <end position="140"/>
    </location>
</feature>
<dbReference type="RefSeq" id="XP_062705190.1">
    <property type="nucleotide sequence ID" value="XM_062849206.1"/>
</dbReference>
<dbReference type="Proteomes" id="UP000069940">
    <property type="component" value="Unassembled WGS sequence"/>
</dbReference>
<protein>
    <recommendedName>
        <fullName evidence="4">Secreted protein</fullName>
    </recommendedName>
</protein>
<dbReference type="EnsemblMetazoa" id="AALFPA23_019603.R28839">
    <property type="protein sequence ID" value="AALFPA23_019603.P28839"/>
    <property type="gene ID" value="AALFPA23_019603"/>
</dbReference>
<keyword evidence="1" id="KW-0472">Membrane</keyword>
<name>A0ABM1ZLC2_AEDAL</name>
<reference evidence="3" key="1">
    <citation type="journal article" date="2015" name="Proc. Natl. Acad. Sci. U.S.A.">
        <title>Genome sequence of the Asian Tiger mosquito, Aedes albopictus, reveals insights into its biology, genetics, and evolution.</title>
        <authorList>
            <person name="Chen X.G."/>
            <person name="Jiang X."/>
            <person name="Gu J."/>
            <person name="Xu M."/>
            <person name="Wu Y."/>
            <person name="Deng Y."/>
            <person name="Zhang C."/>
            <person name="Bonizzoni M."/>
            <person name="Dermauw W."/>
            <person name="Vontas J."/>
            <person name="Armbruster P."/>
            <person name="Huang X."/>
            <person name="Yang Y."/>
            <person name="Zhang H."/>
            <person name="He W."/>
            <person name="Peng H."/>
            <person name="Liu Y."/>
            <person name="Wu K."/>
            <person name="Chen J."/>
            <person name="Lirakis M."/>
            <person name="Topalis P."/>
            <person name="Van Leeuwen T."/>
            <person name="Hall A.B."/>
            <person name="Jiang X."/>
            <person name="Thorpe C."/>
            <person name="Mueller R.L."/>
            <person name="Sun C."/>
            <person name="Waterhouse R.M."/>
            <person name="Yan G."/>
            <person name="Tu Z.J."/>
            <person name="Fang X."/>
            <person name="James A.A."/>
        </authorList>
    </citation>
    <scope>NUCLEOTIDE SEQUENCE [LARGE SCALE GENOMIC DNA]</scope>
    <source>
        <strain evidence="3">Foshan</strain>
    </source>
</reference>
<proteinExistence type="predicted"/>
<evidence type="ECO:0000313" key="2">
    <source>
        <dbReference type="EnsemblMetazoa" id="AALFPA23_019603.P28839"/>
    </source>
</evidence>
<keyword evidence="1" id="KW-0812">Transmembrane</keyword>
<evidence type="ECO:0000256" key="1">
    <source>
        <dbReference type="SAM" id="Phobius"/>
    </source>
</evidence>
<organism evidence="2 3">
    <name type="scientific">Aedes albopictus</name>
    <name type="common">Asian tiger mosquito</name>
    <name type="synonym">Stegomyia albopicta</name>
    <dbReference type="NCBI Taxonomy" id="7160"/>
    <lineage>
        <taxon>Eukaryota</taxon>
        <taxon>Metazoa</taxon>
        <taxon>Ecdysozoa</taxon>
        <taxon>Arthropoda</taxon>
        <taxon>Hexapoda</taxon>
        <taxon>Insecta</taxon>
        <taxon>Pterygota</taxon>
        <taxon>Neoptera</taxon>
        <taxon>Endopterygota</taxon>
        <taxon>Diptera</taxon>
        <taxon>Nematocera</taxon>
        <taxon>Culicoidea</taxon>
        <taxon>Culicidae</taxon>
        <taxon>Culicinae</taxon>
        <taxon>Aedini</taxon>
        <taxon>Aedes</taxon>
        <taxon>Stegomyia</taxon>
    </lineage>
</organism>
<evidence type="ECO:0000313" key="3">
    <source>
        <dbReference type="Proteomes" id="UP000069940"/>
    </source>
</evidence>
<feature type="transmembrane region" description="Helical" evidence="1">
    <location>
        <begin position="49"/>
        <end position="69"/>
    </location>
</feature>
<accession>A0ABM1ZLC2</accession>
<reference evidence="2" key="2">
    <citation type="submission" date="2025-05" db="UniProtKB">
        <authorList>
            <consortium name="EnsemblMetazoa"/>
        </authorList>
    </citation>
    <scope>IDENTIFICATION</scope>
    <source>
        <strain evidence="2">Foshan</strain>
    </source>
</reference>
<feature type="transmembrane region" description="Helical" evidence="1">
    <location>
        <begin position="76"/>
        <end position="101"/>
    </location>
</feature>
<evidence type="ECO:0008006" key="4">
    <source>
        <dbReference type="Google" id="ProtNLM"/>
    </source>
</evidence>
<keyword evidence="3" id="KW-1185">Reference proteome</keyword>
<keyword evidence="1" id="KW-1133">Transmembrane helix</keyword>
<feature type="transmembrane region" description="Helical" evidence="1">
    <location>
        <begin position="12"/>
        <end position="29"/>
    </location>
</feature>